<dbReference type="Pfam" id="PF02485">
    <property type="entry name" value="Branch"/>
    <property type="match status" value="1"/>
</dbReference>
<evidence type="ECO:0000256" key="3">
    <source>
        <dbReference type="ARBA" id="ARBA00004840"/>
    </source>
</evidence>
<comment type="subcellular location">
    <subcellularLocation>
        <location evidence="2">Golgi apparatus membrane</location>
        <topology evidence="2">Single-pass type II membrane protein</topology>
    </subcellularLocation>
</comment>
<dbReference type="GO" id="GO:0050650">
    <property type="term" value="P:chondroitin sulfate proteoglycan biosynthetic process"/>
    <property type="evidence" value="ECO:0007669"/>
    <property type="project" value="Ensembl"/>
</dbReference>
<comment type="similarity">
    <text evidence="5">Belongs to the glycosyltransferase 14 family. XylT subfamily.</text>
</comment>
<evidence type="ECO:0000256" key="11">
    <source>
        <dbReference type="ARBA" id="ARBA00022723"/>
    </source>
</evidence>
<keyword evidence="12" id="KW-0333">Golgi apparatus</keyword>
<feature type="compositionally biased region" description="Basic and acidic residues" evidence="19">
    <location>
        <begin position="210"/>
        <end position="220"/>
    </location>
</feature>
<evidence type="ECO:0000256" key="15">
    <source>
        <dbReference type="ARBA" id="ARBA00023180"/>
    </source>
</evidence>
<keyword evidence="9" id="KW-0328">Glycosyltransferase</keyword>
<evidence type="ECO:0000256" key="19">
    <source>
        <dbReference type="SAM" id="MobiDB-lite"/>
    </source>
</evidence>
<keyword evidence="14" id="KW-1015">Disulfide bond</keyword>
<dbReference type="PANTHER" id="PTHR46025">
    <property type="entry name" value="XYLOSYLTRANSFERASE OXT"/>
    <property type="match status" value="1"/>
</dbReference>
<dbReference type="InterPro" id="IPR003406">
    <property type="entry name" value="Glyco_trans_14"/>
</dbReference>
<dbReference type="AlphaFoldDB" id="A0A8C7BMG8"/>
<evidence type="ECO:0000256" key="8">
    <source>
        <dbReference type="ARBA" id="ARBA00015604"/>
    </source>
</evidence>
<dbReference type="Proteomes" id="UP000694425">
    <property type="component" value="Unplaced"/>
</dbReference>
<feature type="compositionally biased region" description="Polar residues" evidence="19">
    <location>
        <begin position="864"/>
        <end position="874"/>
    </location>
</feature>
<evidence type="ECO:0000256" key="9">
    <source>
        <dbReference type="ARBA" id="ARBA00022676"/>
    </source>
</evidence>
<comment type="pathway">
    <text evidence="4">Glycan metabolism; heparan sulfate biosynthesis.</text>
</comment>
<feature type="compositionally biased region" description="Basic and acidic residues" evidence="19">
    <location>
        <begin position="138"/>
        <end position="165"/>
    </location>
</feature>
<evidence type="ECO:0000256" key="18">
    <source>
        <dbReference type="ARBA" id="ARBA00047847"/>
    </source>
</evidence>
<reference evidence="21" key="1">
    <citation type="submission" date="2025-08" db="UniProtKB">
        <authorList>
            <consortium name="Ensembl"/>
        </authorList>
    </citation>
    <scope>IDENTIFICATION</scope>
</reference>
<evidence type="ECO:0000256" key="4">
    <source>
        <dbReference type="ARBA" id="ARBA00005093"/>
    </source>
</evidence>
<dbReference type="GO" id="GO:0046872">
    <property type="term" value="F:metal ion binding"/>
    <property type="evidence" value="ECO:0007669"/>
    <property type="project" value="UniProtKB-KW"/>
</dbReference>
<keyword evidence="10" id="KW-0808">Transferase</keyword>
<feature type="compositionally biased region" description="Basic and acidic residues" evidence="19">
    <location>
        <begin position="106"/>
        <end position="122"/>
    </location>
</feature>
<comment type="subunit">
    <text evidence="6">Monomer.</text>
</comment>
<reference evidence="21" key="2">
    <citation type="submission" date="2025-09" db="UniProtKB">
        <authorList>
            <consortium name="Ensembl"/>
        </authorList>
    </citation>
    <scope>IDENTIFICATION</scope>
</reference>
<evidence type="ECO:0000256" key="13">
    <source>
        <dbReference type="ARBA" id="ARBA00023136"/>
    </source>
</evidence>
<dbReference type="GO" id="GO:0015012">
    <property type="term" value="P:heparan sulfate proteoglycan biosynthetic process"/>
    <property type="evidence" value="ECO:0007669"/>
    <property type="project" value="UniProtKB-UniPathway"/>
</dbReference>
<dbReference type="UniPathway" id="UPA00756"/>
<evidence type="ECO:0000256" key="7">
    <source>
        <dbReference type="ARBA" id="ARBA00011972"/>
    </source>
</evidence>
<keyword evidence="22" id="KW-1185">Reference proteome</keyword>
<organism evidence="21 22">
    <name type="scientific">Neovison vison</name>
    <name type="common">American mink</name>
    <name type="synonym">Mustela vison</name>
    <dbReference type="NCBI Taxonomy" id="452646"/>
    <lineage>
        <taxon>Eukaryota</taxon>
        <taxon>Metazoa</taxon>
        <taxon>Chordata</taxon>
        <taxon>Craniata</taxon>
        <taxon>Vertebrata</taxon>
        <taxon>Euteleostomi</taxon>
        <taxon>Mammalia</taxon>
        <taxon>Eutheria</taxon>
        <taxon>Laurasiatheria</taxon>
        <taxon>Carnivora</taxon>
        <taxon>Caniformia</taxon>
        <taxon>Musteloidea</taxon>
        <taxon>Mustelidae</taxon>
        <taxon>Mustelinae</taxon>
        <taxon>Neogale</taxon>
    </lineage>
</organism>
<evidence type="ECO:0000256" key="16">
    <source>
        <dbReference type="ARBA" id="ARBA00030536"/>
    </source>
</evidence>
<keyword evidence="13" id="KW-0472">Membrane</keyword>
<accession>A0A8C7BMG8</accession>
<sequence length="889" mass="100126">MPGEAELGPPAFWERSIPCIVSRMTLDLSLALQGDLISSVPGTNFRSQRPNTRVSQACILPGIHCKELNAKGPFPSKTHDHSVMLLFCVPSHLLQDGYFSHRPKEKVRTDSNNENSVPKDFENVDNSNFAPRTQKQKHQPELAKKAPSRQKELLKRKLEQEEKGKGHSFPGKGTNEVLPPGEKATVNSSRVKDAPGQPHTRKSGGSSPELKQDQPPKCDISGKEAISALSRSKSKHCRQEIGETYCRHKLGLLMPKKVTRFCPLEGEFQGGEGHVRPCSGPLNVPSSLPGGKRSNYLHRQVLQFAGQYGNVRVTPWRMATIWGGASLLSTYLQSMRDLLEMTDWPWDFFINLSAADYPIRTNDQLVAFLSRYRDMNFLKSHGRDNARFIRKHGLDRLFLECDAHMWRLGDRRIPEGIAVDGGSDWFLLNRKFVEYVTFSTDDLVTKMKQFYSYTLLPAESFFHTVLENSPHCDTMVDNNLRITNWNRKLGCKCQYKHIVDWCGCSPNDFKPQDFHRFQQTARPTFFARKFEAVVNQEIIGQLDYYLYGNYPAGTPGLRSYWENVYDEPDGAHSLSDVALTLYHAFARLGLRRAESSLHVEGENSCRYYPMGHPASVHLYFLADRFQGFLIKHHATNLAVSKLETLETWVMPKKVFKIASPPSDFGRLQFSEVGTDWDAKERLFRNFGGLLGPMDEPVGMQKWGKGPNVTVTVIWVDPVNIIAATYDILIESTAEFTHYKPPLNLPLRPGVWTVKILHHWVPVAETKFLVAPLTFSNRQPIRPEEALKLHNGPPRSAYMEQSFQSLNPVLSLPISPAQVEQARRNAASTGAGLERWLDSLVGGMWTAMDVCAAGPTACPVLQPCSQTAWSSSSPDPKSELGAVKPDGRLR</sequence>
<evidence type="ECO:0000256" key="6">
    <source>
        <dbReference type="ARBA" id="ARBA00011245"/>
    </source>
</evidence>
<dbReference type="EC" id="2.4.2.26" evidence="7"/>
<dbReference type="GO" id="GO:0005615">
    <property type="term" value="C:extracellular space"/>
    <property type="evidence" value="ECO:0007669"/>
    <property type="project" value="Ensembl"/>
</dbReference>
<evidence type="ECO:0000313" key="21">
    <source>
        <dbReference type="Ensembl" id="ENSNVIP00000023732.1"/>
    </source>
</evidence>
<feature type="region of interest" description="Disordered" evidence="19">
    <location>
        <begin position="864"/>
        <end position="889"/>
    </location>
</feature>
<evidence type="ECO:0000313" key="22">
    <source>
        <dbReference type="Proteomes" id="UP000694425"/>
    </source>
</evidence>
<keyword evidence="15" id="KW-0325">Glycoprotein</keyword>
<dbReference type="UniPathway" id="UPA00755"/>
<dbReference type="GeneTree" id="ENSGT00940000157381"/>
<comment type="cofactor">
    <cofactor evidence="1">
        <name>a divalent metal cation</name>
        <dbReference type="ChEBI" id="CHEBI:60240"/>
    </cofactor>
</comment>
<keyword evidence="11" id="KW-0479">Metal-binding</keyword>
<evidence type="ECO:0000256" key="1">
    <source>
        <dbReference type="ARBA" id="ARBA00001968"/>
    </source>
</evidence>
<comment type="catalytic activity">
    <reaction evidence="18">
        <text>UDP-alpha-D-xylose + L-seryl-[protein] = 3-O-(beta-D-xylosyl)-L-seryl-[protein] + UDP + H(+)</text>
        <dbReference type="Rhea" id="RHEA:50192"/>
        <dbReference type="Rhea" id="RHEA-COMP:9863"/>
        <dbReference type="Rhea" id="RHEA-COMP:12567"/>
        <dbReference type="ChEBI" id="CHEBI:15378"/>
        <dbReference type="ChEBI" id="CHEBI:29999"/>
        <dbReference type="ChEBI" id="CHEBI:57632"/>
        <dbReference type="ChEBI" id="CHEBI:58223"/>
        <dbReference type="ChEBI" id="CHEBI:132085"/>
        <dbReference type="EC" id="2.4.2.26"/>
    </reaction>
</comment>
<dbReference type="InterPro" id="IPR024448">
    <property type="entry name" value="XylT_C"/>
</dbReference>
<comment type="pathway">
    <text evidence="3">Glycan metabolism; chondroitin sulfate biosynthesis.</text>
</comment>
<feature type="region of interest" description="Disordered" evidence="19">
    <location>
        <begin position="104"/>
        <end position="220"/>
    </location>
</feature>
<dbReference type="PANTHER" id="PTHR46025:SF2">
    <property type="entry name" value="XYLOSYLTRANSFERASE 1"/>
    <property type="match status" value="1"/>
</dbReference>
<protein>
    <recommendedName>
        <fullName evidence="8">Xylosyltransferase 1</fullName>
        <ecNumber evidence="7">2.4.2.26</ecNumber>
    </recommendedName>
    <alternativeName>
        <fullName evidence="16">Peptide O-xylosyltransferase 1</fullName>
    </alternativeName>
    <alternativeName>
        <fullName evidence="17">Xylosyltransferase I</fullName>
    </alternativeName>
</protein>
<evidence type="ECO:0000259" key="20">
    <source>
        <dbReference type="Pfam" id="PF12529"/>
    </source>
</evidence>
<name>A0A8C7BMG8_NEOVI</name>
<evidence type="ECO:0000256" key="5">
    <source>
        <dbReference type="ARBA" id="ARBA00010195"/>
    </source>
</evidence>
<evidence type="ECO:0000256" key="2">
    <source>
        <dbReference type="ARBA" id="ARBA00004323"/>
    </source>
</evidence>
<evidence type="ECO:0000256" key="10">
    <source>
        <dbReference type="ARBA" id="ARBA00022679"/>
    </source>
</evidence>
<feature type="compositionally biased region" description="Polar residues" evidence="19">
    <location>
        <begin position="124"/>
        <end position="133"/>
    </location>
</feature>
<feature type="domain" description="Xylosyltransferase C-terminal" evidence="20">
    <location>
        <begin position="543"/>
        <end position="722"/>
    </location>
</feature>
<dbReference type="GO" id="GO:0030158">
    <property type="term" value="F:protein xylosyltransferase activity"/>
    <property type="evidence" value="ECO:0007669"/>
    <property type="project" value="UniProtKB-EC"/>
</dbReference>
<evidence type="ECO:0000256" key="14">
    <source>
        <dbReference type="ARBA" id="ARBA00023157"/>
    </source>
</evidence>
<dbReference type="Pfam" id="PF12529">
    <property type="entry name" value="Xylo_C"/>
    <property type="match status" value="1"/>
</dbReference>
<proteinExistence type="inferred from homology"/>
<dbReference type="GO" id="GO:0000139">
    <property type="term" value="C:Golgi membrane"/>
    <property type="evidence" value="ECO:0007669"/>
    <property type="project" value="UniProtKB-SubCell"/>
</dbReference>
<dbReference type="InterPro" id="IPR043538">
    <property type="entry name" value="XYLT"/>
</dbReference>
<dbReference type="Ensembl" id="ENSNVIT00000027557.1">
    <property type="protein sequence ID" value="ENSNVIP00000023732.1"/>
    <property type="gene ID" value="ENSNVIG00000018423.1"/>
</dbReference>
<evidence type="ECO:0000256" key="12">
    <source>
        <dbReference type="ARBA" id="ARBA00023034"/>
    </source>
</evidence>
<evidence type="ECO:0000256" key="17">
    <source>
        <dbReference type="ARBA" id="ARBA00032285"/>
    </source>
</evidence>